<dbReference type="AlphaFoldDB" id="J9A5E0"/>
<dbReference type="GO" id="GO:0015562">
    <property type="term" value="F:efflux transmembrane transporter activity"/>
    <property type="evidence" value="ECO:0007669"/>
    <property type="project" value="InterPro"/>
</dbReference>
<dbReference type="PANTHER" id="PTHR30203">
    <property type="entry name" value="OUTER MEMBRANE CATION EFFLUX PROTEIN"/>
    <property type="match status" value="1"/>
</dbReference>
<dbReference type="InterPro" id="IPR003423">
    <property type="entry name" value="OMP_efflux"/>
</dbReference>
<accession>J9A5E0</accession>
<name>J9A5E0_9PROT</name>
<sequence>MPVEAFAQDDADEIRRVFVAALERNPDIQAALASVNIAKGNLLQARLRPNPEATVEMENFGGNDQFSSTGTAEITYGIEQELEIGGKRRYRREVSNFELQIAQKQAIADILGILANIHQAYAELNIAHQRLNLAEKRLELANKTHLAVKGRVKAAAASDIQHTKVDIEQQAAEIERIAALEVFESSKARFERLLSGNVNELGLQYKPLLTVIDLPEKEDLLAAMQESPQALIAGLKRLQSKSRIDLARANAIPNPRLGLGVRRFNETNSNALIASISVPLPFFNRNQGNIASERAKSFKAEYEAEAVILSLKESAELIYVQILAASNAVKRYQDEIIPSALRAYNQASEGYGLGRFSFLELLDAQRTLYEMQEAHLNSLLQFHQAQAQVDFLMSAHAELIQQTISLK</sequence>
<dbReference type="EMBL" id="ALYF01000003">
    <property type="protein sequence ID" value="EJW21560.1"/>
    <property type="molecule type" value="Genomic_DNA"/>
</dbReference>
<comment type="caution">
    <text evidence="3">The sequence shown here is derived from an EMBL/GenBank/DDBJ whole genome shotgun (WGS) entry which is preliminary data.</text>
</comment>
<keyword evidence="4" id="KW-1185">Reference proteome</keyword>
<dbReference type="STRING" id="1220535.IMCC14465_13560"/>
<proteinExistence type="inferred from homology"/>
<dbReference type="Proteomes" id="UP000004836">
    <property type="component" value="Unassembled WGS sequence"/>
</dbReference>
<dbReference type="PANTHER" id="PTHR30203:SF24">
    <property type="entry name" value="BLR4935 PROTEIN"/>
    <property type="match status" value="1"/>
</dbReference>
<dbReference type="InterPro" id="IPR010131">
    <property type="entry name" value="MdtP/NodT-like"/>
</dbReference>
<organism evidence="3 4">
    <name type="scientific">alpha proteobacterium IMCC14465</name>
    <dbReference type="NCBI Taxonomy" id="1220535"/>
    <lineage>
        <taxon>Bacteria</taxon>
        <taxon>Pseudomonadati</taxon>
        <taxon>Pseudomonadota</taxon>
        <taxon>Alphaproteobacteria</taxon>
        <taxon>PS1 clade</taxon>
    </lineage>
</organism>
<protein>
    <recommendedName>
        <fullName evidence="5">Outer membrane efflux protein</fullName>
    </recommendedName>
</protein>
<evidence type="ECO:0000256" key="2">
    <source>
        <dbReference type="SAM" id="Coils"/>
    </source>
</evidence>
<evidence type="ECO:0008006" key="5">
    <source>
        <dbReference type="Google" id="ProtNLM"/>
    </source>
</evidence>
<dbReference type="eggNOG" id="COG1538">
    <property type="taxonomic scope" value="Bacteria"/>
</dbReference>
<dbReference type="Gene3D" id="1.20.1600.10">
    <property type="entry name" value="Outer membrane efflux proteins (OEP)"/>
    <property type="match status" value="1"/>
</dbReference>
<dbReference type="Pfam" id="PF02321">
    <property type="entry name" value="OEP"/>
    <property type="match status" value="2"/>
</dbReference>
<dbReference type="PATRIC" id="fig|1220535.3.peg.1348"/>
<evidence type="ECO:0000313" key="4">
    <source>
        <dbReference type="Proteomes" id="UP000004836"/>
    </source>
</evidence>
<gene>
    <name evidence="3" type="ORF">IMCC14465_13560</name>
</gene>
<reference evidence="3 4" key="1">
    <citation type="journal article" date="2012" name="J. Bacteriol.">
        <title>Genome Sequence of Strain IMCC14465, Isolated from the East Sea, Belonging to the PS1 Clade of Alphaproteobacteria.</title>
        <authorList>
            <person name="Yang S.J."/>
            <person name="Kang I."/>
            <person name="Cho J.C."/>
        </authorList>
    </citation>
    <scope>NUCLEOTIDE SEQUENCE [LARGE SCALE GENOMIC DNA]</scope>
    <source>
        <strain evidence="3 4">IMCC14465</strain>
    </source>
</reference>
<comment type="similarity">
    <text evidence="1">Belongs to the outer membrane factor (OMF) (TC 1.B.17) family.</text>
</comment>
<keyword evidence="2" id="KW-0175">Coiled coil</keyword>
<evidence type="ECO:0000256" key="1">
    <source>
        <dbReference type="ARBA" id="ARBA00007613"/>
    </source>
</evidence>
<evidence type="ECO:0000313" key="3">
    <source>
        <dbReference type="EMBL" id="EJW21560.1"/>
    </source>
</evidence>
<dbReference type="SUPFAM" id="SSF56954">
    <property type="entry name" value="Outer membrane efflux proteins (OEP)"/>
    <property type="match status" value="1"/>
</dbReference>
<feature type="coiled-coil region" evidence="2">
    <location>
        <begin position="87"/>
        <end position="144"/>
    </location>
</feature>